<accession>A0ABP8JVP2</accession>
<dbReference type="Gene3D" id="3.90.550.10">
    <property type="entry name" value="Spore Coat Polysaccharide Biosynthesis Protein SpsA, Chain A"/>
    <property type="match status" value="1"/>
</dbReference>
<gene>
    <name evidence="7" type="primary">cofC</name>
    <name evidence="5" type="synonym">fbiD</name>
    <name evidence="7" type="ORF">GCM10023147_31460</name>
</gene>
<feature type="binding site" evidence="5">
    <location>
        <position position="164"/>
    </location>
    <ligand>
        <name>phosphoenolpyruvate</name>
        <dbReference type="ChEBI" id="CHEBI:58702"/>
    </ligand>
</feature>
<feature type="domain" description="MobA-like NTP transferase" evidence="6">
    <location>
        <begin position="46"/>
        <end position="154"/>
    </location>
</feature>
<feature type="binding site" evidence="5">
    <location>
        <position position="167"/>
    </location>
    <ligand>
        <name>phosphoenolpyruvate</name>
        <dbReference type="ChEBI" id="CHEBI:58702"/>
    </ligand>
</feature>
<keyword evidence="3 5" id="KW-0547">Nucleotide-binding</keyword>
<dbReference type="EMBL" id="BAABFR010000051">
    <property type="protein sequence ID" value="GAA4396771.1"/>
    <property type="molecule type" value="Genomic_DNA"/>
</dbReference>
<dbReference type="SUPFAM" id="SSF53448">
    <property type="entry name" value="Nucleotide-diphospho-sugar transferases"/>
    <property type="match status" value="1"/>
</dbReference>
<dbReference type="Pfam" id="PF12804">
    <property type="entry name" value="NTP_transf_3"/>
    <property type="match status" value="1"/>
</dbReference>
<name>A0ABP8JVP2_9ACTN</name>
<dbReference type="Proteomes" id="UP001500635">
    <property type="component" value="Unassembled WGS sequence"/>
</dbReference>
<comment type="pathway">
    <text evidence="5">Cofactor biosynthesis; coenzyme F420 biosynthesis.</text>
</comment>
<keyword evidence="1 5" id="KW-0808">Transferase</keyword>
<evidence type="ECO:0000256" key="5">
    <source>
        <dbReference type="HAMAP-Rule" id="MF_02114"/>
    </source>
</evidence>
<evidence type="ECO:0000256" key="1">
    <source>
        <dbReference type="ARBA" id="ARBA00022679"/>
    </source>
</evidence>
<evidence type="ECO:0000259" key="6">
    <source>
        <dbReference type="Pfam" id="PF12804"/>
    </source>
</evidence>
<proteinExistence type="inferred from homology"/>
<dbReference type="RefSeq" id="WP_344997634.1">
    <property type="nucleotide sequence ID" value="NZ_BAABFR010000051.1"/>
</dbReference>
<evidence type="ECO:0000256" key="4">
    <source>
        <dbReference type="ARBA" id="ARBA00023134"/>
    </source>
</evidence>
<dbReference type="PANTHER" id="PTHR40392:SF1">
    <property type="entry name" value="2-PHOSPHO-L-LACTATE GUANYLYLTRANSFERASE"/>
    <property type="match status" value="1"/>
</dbReference>
<keyword evidence="2 5" id="KW-0548">Nucleotidyltransferase</keyword>
<organism evidence="7 8">
    <name type="scientific">Tsukamurella soli</name>
    <dbReference type="NCBI Taxonomy" id="644556"/>
    <lineage>
        <taxon>Bacteria</taxon>
        <taxon>Bacillati</taxon>
        <taxon>Actinomycetota</taxon>
        <taxon>Actinomycetes</taxon>
        <taxon>Mycobacteriales</taxon>
        <taxon>Tsukamurellaceae</taxon>
        <taxon>Tsukamurella</taxon>
    </lineage>
</organism>
<feature type="binding site" evidence="5">
    <location>
        <position position="148"/>
    </location>
    <ligand>
        <name>phosphoenolpyruvate</name>
        <dbReference type="ChEBI" id="CHEBI:58702"/>
    </ligand>
</feature>
<dbReference type="NCBIfam" id="TIGR03552">
    <property type="entry name" value="F420_cofC"/>
    <property type="match status" value="1"/>
</dbReference>
<comment type="caution">
    <text evidence="7">The sequence shown here is derived from an EMBL/GenBank/DDBJ whole genome shotgun (WGS) entry which is preliminary data.</text>
</comment>
<evidence type="ECO:0000256" key="2">
    <source>
        <dbReference type="ARBA" id="ARBA00022695"/>
    </source>
</evidence>
<evidence type="ECO:0000256" key="3">
    <source>
        <dbReference type="ARBA" id="ARBA00022741"/>
    </source>
</evidence>
<protein>
    <recommendedName>
        <fullName evidence="5">Phosphoenolpyruvate guanylyltransferase</fullName>
        <shortName evidence="5">PEP guanylyltransferase</shortName>
        <ecNumber evidence="5">2.7.7.105</ecNumber>
    </recommendedName>
</protein>
<dbReference type="InterPro" id="IPR002835">
    <property type="entry name" value="CofC"/>
</dbReference>
<sequence length="217" mass="21328">MIDVVAVAAVKALGTAKSRLAAAAPPARHSRHGAEPGVADLVLAMLADTVADPAATDGVRAVYVVSPDPDVHATALRSGAHALGEPDGGGLNAALAAGAATVAAAHPDASVLAIQPDLPALTSAELAAFLAAAGKRRAFVPDREGTGTAALLAPVGTALDPRFGAGSAGRHRDSGALELAGPWPGLRGDVDTAVDLRAVAHLLGTHTATALRARSAS</sequence>
<evidence type="ECO:0000313" key="7">
    <source>
        <dbReference type="EMBL" id="GAA4396771.1"/>
    </source>
</evidence>
<dbReference type="HAMAP" id="MF_02114">
    <property type="entry name" value="CofC"/>
    <property type="match status" value="1"/>
</dbReference>
<dbReference type="InterPro" id="IPR029044">
    <property type="entry name" value="Nucleotide-diphossugar_trans"/>
</dbReference>
<reference evidence="8" key="1">
    <citation type="journal article" date="2019" name="Int. J. Syst. Evol. Microbiol.">
        <title>The Global Catalogue of Microorganisms (GCM) 10K type strain sequencing project: providing services to taxonomists for standard genome sequencing and annotation.</title>
        <authorList>
            <consortium name="The Broad Institute Genomics Platform"/>
            <consortium name="The Broad Institute Genome Sequencing Center for Infectious Disease"/>
            <person name="Wu L."/>
            <person name="Ma J."/>
        </authorList>
    </citation>
    <scope>NUCLEOTIDE SEQUENCE [LARGE SCALE GENOMIC DNA]</scope>
    <source>
        <strain evidence="8">JCM 17688</strain>
    </source>
</reference>
<dbReference type="GO" id="GO:0016779">
    <property type="term" value="F:nucleotidyltransferase activity"/>
    <property type="evidence" value="ECO:0007669"/>
    <property type="project" value="UniProtKB-KW"/>
</dbReference>
<dbReference type="PANTHER" id="PTHR40392">
    <property type="entry name" value="2-PHOSPHO-L-LACTATE GUANYLYLTRANSFERASE"/>
    <property type="match status" value="1"/>
</dbReference>
<evidence type="ECO:0000313" key="8">
    <source>
        <dbReference type="Proteomes" id="UP001500635"/>
    </source>
</evidence>
<comment type="catalytic activity">
    <reaction evidence="5">
        <text>phosphoenolpyruvate + GTP + H(+) = enolpyruvoyl-2-diphospho-5'-guanosine + diphosphate</text>
        <dbReference type="Rhea" id="RHEA:30519"/>
        <dbReference type="ChEBI" id="CHEBI:15378"/>
        <dbReference type="ChEBI" id="CHEBI:33019"/>
        <dbReference type="ChEBI" id="CHEBI:37565"/>
        <dbReference type="ChEBI" id="CHEBI:58702"/>
        <dbReference type="ChEBI" id="CHEBI:143701"/>
        <dbReference type="EC" id="2.7.7.105"/>
    </reaction>
</comment>
<dbReference type="InterPro" id="IPR025877">
    <property type="entry name" value="MobA-like_NTP_Trfase"/>
</dbReference>
<comment type="similarity">
    <text evidence="5">Belongs to the CofC family.</text>
</comment>
<keyword evidence="4 5" id="KW-0342">GTP-binding</keyword>
<keyword evidence="8" id="KW-1185">Reference proteome</keyword>
<dbReference type="EC" id="2.7.7.105" evidence="5"/>
<comment type="function">
    <text evidence="5">Guanylyltransferase that catalyzes the activation of phosphoenolpyruvate (PEP) as enolpyruvoyl-2-diphospho-5'-guanosine, via the condensation of PEP with GTP. It is involved in the biosynthesis of coenzyme F420, a hydride carrier cofactor.</text>
</comment>